<comment type="caution">
    <text evidence="1">The sequence shown here is derived from an EMBL/GenBank/DDBJ whole genome shotgun (WGS) entry which is preliminary data.</text>
</comment>
<keyword evidence="2" id="KW-1185">Reference proteome</keyword>
<evidence type="ECO:0000313" key="1">
    <source>
        <dbReference type="EMBL" id="KAI3692053.1"/>
    </source>
</evidence>
<name>A0ACB8Z374_ARCLA</name>
<evidence type="ECO:0000313" key="2">
    <source>
        <dbReference type="Proteomes" id="UP001055879"/>
    </source>
</evidence>
<dbReference type="EMBL" id="CM042057">
    <property type="protein sequence ID" value="KAI3692053.1"/>
    <property type="molecule type" value="Genomic_DNA"/>
</dbReference>
<gene>
    <name evidence="1" type="ORF">L6452_31862</name>
</gene>
<reference evidence="1 2" key="2">
    <citation type="journal article" date="2022" name="Mol. Ecol. Resour.">
        <title>The genomes of chicory, endive, great burdock and yacon provide insights into Asteraceae paleo-polyploidization history and plant inulin production.</title>
        <authorList>
            <person name="Fan W."/>
            <person name="Wang S."/>
            <person name="Wang H."/>
            <person name="Wang A."/>
            <person name="Jiang F."/>
            <person name="Liu H."/>
            <person name="Zhao H."/>
            <person name="Xu D."/>
            <person name="Zhang Y."/>
        </authorList>
    </citation>
    <scope>NUCLEOTIDE SEQUENCE [LARGE SCALE GENOMIC DNA]</scope>
    <source>
        <strain evidence="2">cv. Niubang</strain>
    </source>
</reference>
<dbReference type="Proteomes" id="UP001055879">
    <property type="component" value="Linkage Group LG11"/>
</dbReference>
<protein>
    <submittedName>
        <fullName evidence="1">Uncharacterized protein</fullName>
    </submittedName>
</protein>
<sequence length="127" mass="14154">MITKLLNRFCEFIGYRNHRVNGDSKDGNDANVPNNSNSVEEKPHCVDSNLRRKGISVSVQVLDDRAHEIGPVIVSCPAGDGGIQGLNWRTRRLKIDEDGDVADEFLEIFPETSSNTQGLHQPTFSKF</sequence>
<accession>A0ACB8Z374</accession>
<proteinExistence type="predicted"/>
<organism evidence="1 2">
    <name type="scientific">Arctium lappa</name>
    <name type="common">Greater burdock</name>
    <name type="synonym">Lappa major</name>
    <dbReference type="NCBI Taxonomy" id="4217"/>
    <lineage>
        <taxon>Eukaryota</taxon>
        <taxon>Viridiplantae</taxon>
        <taxon>Streptophyta</taxon>
        <taxon>Embryophyta</taxon>
        <taxon>Tracheophyta</taxon>
        <taxon>Spermatophyta</taxon>
        <taxon>Magnoliopsida</taxon>
        <taxon>eudicotyledons</taxon>
        <taxon>Gunneridae</taxon>
        <taxon>Pentapetalae</taxon>
        <taxon>asterids</taxon>
        <taxon>campanulids</taxon>
        <taxon>Asterales</taxon>
        <taxon>Asteraceae</taxon>
        <taxon>Carduoideae</taxon>
        <taxon>Cardueae</taxon>
        <taxon>Arctiinae</taxon>
        <taxon>Arctium</taxon>
    </lineage>
</organism>
<reference evidence="2" key="1">
    <citation type="journal article" date="2022" name="Mol. Ecol. Resour.">
        <title>The genomes of chicory, endive, great burdock and yacon provide insights into Asteraceae palaeo-polyploidization history and plant inulin production.</title>
        <authorList>
            <person name="Fan W."/>
            <person name="Wang S."/>
            <person name="Wang H."/>
            <person name="Wang A."/>
            <person name="Jiang F."/>
            <person name="Liu H."/>
            <person name="Zhao H."/>
            <person name="Xu D."/>
            <person name="Zhang Y."/>
        </authorList>
    </citation>
    <scope>NUCLEOTIDE SEQUENCE [LARGE SCALE GENOMIC DNA]</scope>
    <source>
        <strain evidence="2">cv. Niubang</strain>
    </source>
</reference>